<dbReference type="Gene3D" id="3.40.50.720">
    <property type="entry name" value="NAD(P)-binding Rossmann-like Domain"/>
    <property type="match status" value="1"/>
</dbReference>
<protein>
    <submittedName>
        <fullName evidence="3">NAD(P)-binding domain-containing protein</fullName>
    </submittedName>
</protein>
<feature type="domain" description="Pyrroline-5-carboxylate reductase catalytic N-terminal" evidence="2">
    <location>
        <begin position="2"/>
        <end position="92"/>
    </location>
</feature>
<dbReference type="Proteomes" id="UP001499924">
    <property type="component" value="Unassembled WGS sequence"/>
</dbReference>
<evidence type="ECO:0000259" key="2">
    <source>
        <dbReference type="Pfam" id="PF03807"/>
    </source>
</evidence>
<keyword evidence="1" id="KW-0560">Oxidoreductase</keyword>
<evidence type="ECO:0000256" key="1">
    <source>
        <dbReference type="ARBA" id="ARBA00023002"/>
    </source>
</evidence>
<name>A0ABP6PNS8_9ACTN</name>
<dbReference type="PANTHER" id="PTHR14239:SF10">
    <property type="entry name" value="REDUCTASE"/>
    <property type="match status" value="1"/>
</dbReference>
<dbReference type="InterPro" id="IPR036291">
    <property type="entry name" value="NAD(P)-bd_dom_sf"/>
</dbReference>
<evidence type="ECO:0000313" key="4">
    <source>
        <dbReference type="Proteomes" id="UP001499924"/>
    </source>
</evidence>
<dbReference type="SUPFAM" id="SSF51735">
    <property type="entry name" value="NAD(P)-binding Rossmann-fold domains"/>
    <property type="match status" value="1"/>
</dbReference>
<dbReference type="InterPro" id="IPR051267">
    <property type="entry name" value="STEAP_metalloreductase"/>
</dbReference>
<comment type="caution">
    <text evidence="3">The sequence shown here is derived from an EMBL/GenBank/DDBJ whole genome shotgun (WGS) entry which is preliminary data.</text>
</comment>
<sequence>MRIAVIGAGNVGGGFSRAAVAAGHDVVISAAHPEKARAVAAEVGAQAADSNTEAVQGAQVVVLAVPGTEAPAVTAEIAPALSGAVVVDATNPLNASFDGLAIDGLSGAAAVQLAAGSTPVVKAFNTVFAGRYGNPAEQGAPLAVLVAGDDATARGTVAQLATSLGFAPVEAPSLRFARTLEEVAFLNIALNAGNGWVWQSHFQLVGPTAA</sequence>
<gene>
    <name evidence="3" type="ORF">GCM10010531_43790</name>
</gene>
<evidence type="ECO:0000313" key="3">
    <source>
        <dbReference type="EMBL" id="GAA3184816.1"/>
    </source>
</evidence>
<dbReference type="PANTHER" id="PTHR14239">
    <property type="entry name" value="DUDULIN-RELATED"/>
    <property type="match status" value="1"/>
</dbReference>
<organism evidence="3 4">
    <name type="scientific">Blastococcus jejuensis</name>
    <dbReference type="NCBI Taxonomy" id="351224"/>
    <lineage>
        <taxon>Bacteria</taxon>
        <taxon>Bacillati</taxon>
        <taxon>Actinomycetota</taxon>
        <taxon>Actinomycetes</taxon>
        <taxon>Geodermatophilales</taxon>
        <taxon>Geodermatophilaceae</taxon>
        <taxon>Blastococcus</taxon>
    </lineage>
</organism>
<keyword evidence="4" id="KW-1185">Reference proteome</keyword>
<dbReference type="EMBL" id="BAAAVV010000020">
    <property type="protein sequence ID" value="GAA3184816.1"/>
    <property type="molecule type" value="Genomic_DNA"/>
</dbReference>
<dbReference type="InterPro" id="IPR028939">
    <property type="entry name" value="P5C_Rdtase_cat_N"/>
</dbReference>
<proteinExistence type="predicted"/>
<dbReference type="Pfam" id="PF03807">
    <property type="entry name" value="F420_oxidored"/>
    <property type="match status" value="1"/>
</dbReference>
<dbReference type="RefSeq" id="WP_344691370.1">
    <property type="nucleotide sequence ID" value="NZ_BAAAVV010000020.1"/>
</dbReference>
<accession>A0ABP6PNS8</accession>
<reference evidence="4" key="1">
    <citation type="journal article" date="2019" name="Int. J. Syst. Evol. Microbiol.">
        <title>The Global Catalogue of Microorganisms (GCM) 10K type strain sequencing project: providing services to taxonomists for standard genome sequencing and annotation.</title>
        <authorList>
            <consortium name="The Broad Institute Genomics Platform"/>
            <consortium name="The Broad Institute Genome Sequencing Center for Infectious Disease"/>
            <person name="Wu L."/>
            <person name="Ma J."/>
        </authorList>
    </citation>
    <scope>NUCLEOTIDE SEQUENCE [LARGE SCALE GENOMIC DNA]</scope>
    <source>
        <strain evidence="4">JCM 15614</strain>
    </source>
</reference>